<keyword evidence="3" id="KW-0472">Membrane</keyword>
<evidence type="ECO:0000313" key="5">
    <source>
        <dbReference type="Proteomes" id="UP000677152"/>
    </source>
</evidence>
<feature type="transmembrane region" description="Helical" evidence="3">
    <location>
        <begin position="6"/>
        <end position="24"/>
    </location>
</feature>
<keyword evidence="3" id="KW-1133">Transmembrane helix</keyword>
<evidence type="ECO:0000256" key="1">
    <source>
        <dbReference type="SAM" id="Coils"/>
    </source>
</evidence>
<sequence>MEVGDVAAWFAVAVALIAAFIALGNANSAKRQAKAAESGVQEAKRSAAASEAQAEAARAQVTLMREQLALGQAERLEQDRLDQREALVAVINTARPWISAAETAALTFSILPTDEAVRMDGVQNHGPASIAFDQALVQASVAVTDTELARLVAEMIRIKGLMTERFDPFHSCSRDANGKAPLDLVYKAYAVPRAVAGVLEQLEQLAVQRFAAKPPAQGATPSNSKAGQPTPVPTEGWS</sequence>
<evidence type="ECO:0000313" key="4">
    <source>
        <dbReference type="EMBL" id="QUF07158.1"/>
    </source>
</evidence>
<accession>A0AA45R6Y0</accession>
<reference evidence="4" key="1">
    <citation type="submission" date="2021-04" db="EMBL/GenBank/DDBJ databases">
        <title>Genomic sequence of Actinosynnema pretiosum subsp. pretiosum ATCC 31280 (C-14919).</title>
        <authorList>
            <person name="Bai L."/>
            <person name="Wang X."/>
            <person name="Xiao Y."/>
        </authorList>
    </citation>
    <scope>NUCLEOTIDE SEQUENCE</scope>
    <source>
        <strain evidence="4">ATCC 31280</strain>
    </source>
</reference>
<proteinExistence type="predicted"/>
<dbReference type="Proteomes" id="UP000677152">
    <property type="component" value="Chromosome"/>
</dbReference>
<organism evidence="4 5">
    <name type="scientific">Actinosynnema pretiosum subsp. pretiosum</name>
    <dbReference type="NCBI Taxonomy" id="103721"/>
    <lineage>
        <taxon>Bacteria</taxon>
        <taxon>Bacillati</taxon>
        <taxon>Actinomycetota</taxon>
        <taxon>Actinomycetes</taxon>
        <taxon>Pseudonocardiales</taxon>
        <taxon>Pseudonocardiaceae</taxon>
        <taxon>Actinosynnema</taxon>
    </lineage>
</organism>
<keyword evidence="3" id="KW-0812">Transmembrane</keyword>
<protein>
    <submittedName>
        <fullName evidence="4">Uncharacterized protein</fullName>
    </submittedName>
</protein>
<feature type="region of interest" description="Disordered" evidence="2">
    <location>
        <begin position="212"/>
        <end position="238"/>
    </location>
</feature>
<keyword evidence="1" id="KW-0175">Coiled coil</keyword>
<feature type="coiled-coil region" evidence="1">
    <location>
        <begin position="26"/>
        <end position="67"/>
    </location>
</feature>
<gene>
    <name evidence="4" type="ORF">KCV87_14615</name>
</gene>
<evidence type="ECO:0000256" key="2">
    <source>
        <dbReference type="SAM" id="MobiDB-lite"/>
    </source>
</evidence>
<dbReference type="AlphaFoldDB" id="A0AA45R6Y0"/>
<name>A0AA45R6Y0_9PSEU</name>
<dbReference type="EMBL" id="CP073249">
    <property type="protein sequence ID" value="QUF07158.1"/>
    <property type="molecule type" value="Genomic_DNA"/>
</dbReference>
<evidence type="ECO:0000256" key="3">
    <source>
        <dbReference type="SAM" id="Phobius"/>
    </source>
</evidence>